<sequence length="118" mass="13613">MQYDATSSTTITLPSPQISPTPNTKSRLMKQYVVQRTLDKHGRVLLCKDKATKSLVVLKHHARDRRSLPIDDEAAVHRAVPTNVVHVHLLRLLDSFEDCGNTWRRAQSAWRRLWSWSD</sequence>
<keyword evidence="3" id="KW-1185">Reference proteome</keyword>
<evidence type="ECO:0000256" key="1">
    <source>
        <dbReference type="SAM" id="MobiDB-lite"/>
    </source>
</evidence>
<organism evidence="2 3">
    <name type="scientific">Saprolegnia parasitica (strain CBS 223.65)</name>
    <dbReference type="NCBI Taxonomy" id="695850"/>
    <lineage>
        <taxon>Eukaryota</taxon>
        <taxon>Sar</taxon>
        <taxon>Stramenopiles</taxon>
        <taxon>Oomycota</taxon>
        <taxon>Saprolegniomycetes</taxon>
        <taxon>Saprolegniales</taxon>
        <taxon>Saprolegniaceae</taxon>
        <taxon>Saprolegnia</taxon>
    </lineage>
</organism>
<dbReference type="RefSeq" id="XP_012200362.1">
    <property type="nucleotide sequence ID" value="XM_012344972.1"/>
</dbReference>
<protein>
    <recommendedName>
        <fullName evidence="4">Protein kinase domain-containing protein</fullName>
    </recommendedName>
</protein>
<dbReference type="Proteomes" id="UP000030745">
    <property type="component" value="Unassembled WGS sequence"/>
</dbReference>
<dbReference type="GeneID" id="24128071"/>
<evidence type="ECO:0000313" key="2">
    <source>
        <dbReference type="EMBL" id="KDO28722.1"/>
    </source>
</evidence>
<accession>A0A067CPL2</accession>
<dbReference type="KEGG" id="spar:SPRG_05683"/>
<feature type="region of interest" description="Disordered" evidence="1">
    <location>
        <begin position="1"/>
        <end position="23"/>
    </location>
</feature>
<gene>
    <name evidence="2" type="ORF">SPRG_05683</name>
</gene>
<name>A0A067CPL2_SAPPC</name>
<dbReference type="EMBL" id="KK583209">
    <property type="protein sequence ID" value="KDO28722.1"/>
    <property type="molecule type" value="Genomic_DNA"/>
</dbReference>
<dbReference type="AlphaFoldDB" id="A0A067CPL2"/>
<evidence type="ECO:0008006" key="4">
    <source>
        <dbReference type="Google" id="ProtNLM"/>
    </source>
</evidence>
<dbReference type="VEuPathDB" id="FungiDB:SPRG_05683"/>
<proteinExistence type="predicted"/>
<evidence type="ECO:0000313" key="3">
    <source>
        <dbReference type="Proteomes" id="UP000030745"/>
    </source>
</evidence>
<reference evidence="2 3" key="1">
    <citation type="journal article" date="2013" name="PLoS Genet.">
        <title>Distinctive expansion of potential virulence genes in the genome of the oomycete fish pathogen Saprolegnia parasitica.</title>
        <authorList>
            <person name="Jiang R.H."/>
            <person name="de Bruijn I."/>
            <person name="Haas B.J."/>
            <person name="Belmonte R."/>
            <person name="Lobach L."/>
            <person name="Christie J."/>
            <person name="van den Ackerveken G."/>
            <person name="Bottin A."/>
            <person name="Bulone V."/>
            <person name="Diaz-Moreno S.M."/>
            <person name="Dumas B."/>
            <person name="Fan L."/>
            <person name="Gaulin E."/>
            <person name="Govers F."/>
            <person name="Grenville-Briggs L.J."/>
            <person name="Horner N.R."/>
            <person name="Levin J.Z."/>
            <person name="Mammella M."/>
            <person name="Meijer H.J."/>
            <person name="Morris P."/>
            <person name="Nusbaum C."/>
            <person name="Oome S."/>
            <person name="Phillips A.J."/>
            <person name="van Rooyen D."/>
            <person name="Rzeszutek E."/>
            <person name="Saraiva M."/>
            <person name="Secombes C.J."/>
            <person name="Seidl M.F."/>
            <person name="Snel B."/>
            <person name="Stassen J.H."/>
            <person name="Sykes S."/>
            <person name="Tripathy S."/>
            <person name="van den Berg H."/>
            <person name="Vega-Arreguin J.C."/>
            <person name="Wawra S."/>
            <person name="Young S.K."/>
            <person name="Zeng Q."/>
            <person name="Dieguez-Uribeondo J."/>
            <person name="Russ C."/>
            <person name="Tyler B.M."/>
            <person name="van West P."/>
        </authorList>
    </citation>
    <scope>NUCLEOTIDE SEQUENCE [LARGE SCALE GENOMIC DNA]</scope>
    <source>
        <strain evidence="2 3">CBS 223.65</strain>
    </source>
</reference>